<gene>
    <name evidence="2" type="ORF">S01H1_48355</name>
</gene>
<evidence type="ECO:0000313" key="2">
    <source>
        <dbReference type="EMBL" id="GAG27672.1"/>
    </source>
</evidence>
<feature type="non-terminal residue" evidence="2">
    <location>
        <position position="1"/>
    </location>
</feature>
<dbReference type="AlphaFoldDB" id="X0WWU5"/>
<keyword evidence="1" id="KW-0472">Membrane</keyword>
<feature type="transmembrane region" description="Helical" evidence="1">
    <location>
        <begin position="24"/>
        <end position="46"/>
    </location>
</feature>
<protein>
    <submittedName>
        <fullName evidence="2">Uncharacterized protein</fullName>
    </submittedName>
</protein>
<evidence type="ECO:0000256" key="1">
    <source>
        <dbReference type="SAM" id="Phobius"/>
    </source>
</evidence>
<keyword evidence="1" id="KW-1133">Transmembrane helix</keyword>
<comment type="caution">
    <text evidence="2">The sequence shown here is derived from an EMBL/GenBank/DDBJ whole genome shotgun (WGS) entry which is preliminary data.</text>
</comment>
<proteinExistence type="predicted"/>
<reference evidence="2" key="1">
    <citation type="journal article" date="2014" name="Front. Microbiol.">
        <title>High frequency of phylogenetically diverse reductive dehalogenase-homologous genes in deep subseafloor sedimentary metagenomes.</title>
        <authorList>
            <person name="Kawai M."/>
            <person name="Futagami T."/>
            <person name="Toyoda A."/>
            <person name="Takaki Y."/>
            <person name="Nishi S."/>
            <person name="Hori S."/>
            <person name="Arai W."/>
            <person name="Tsubouchi T."/>
            <person name="Morono Y."/>
            <person name="Uchiyama I."/>
            <person name="Ito T."/>
            <person name="Fujiyama A."/>
            <person name="Inagaki F."/>
            <person name="Takami H."/>
        </authorList>
    </citation>
    <scope>NUCLEOTIDE SEQUENCE</scope>
    <source>
        <strain evidence="2">Expedition CK06-06</strain>
    </source>
</reference>
<accession>X0WWU5</accession>
<keyword evidence="1" id="KW-0812">Transmembrane</keyword>
<dbReference type="EMBL" id="BARS01031051">
    <property type="protein sequence ID" value="GAG27672.1"/>
    <property type="molecule type" value="Genomic_DNA"/>
</dbReference>
<name>X0WWU5_9ZZZZ</name>
<organism evidence="2">
    <name type="scientific">marine sediment metagenome</name>
    <dbReference type="NCBI Taxonomy" id="412755"/>
    <lineage>
        <taxon>unclassified sequences</taxon>
        <taxon>metagenomes</taxon>
        <taxon>ecological metagenomes</taxon>
    </lineage>
</organism>
<sequence>TPFSPSVQTTFLANYFPLNQGLKLLMSMFFKCIFSVHIFCAGEFLIITPDMLRDSQDNSRFVVRNISDCWLDRRDGTGEIVDTFISYFDQVEVDRLLIVLQDDGSTQQCSFTLESNGVVESGQYLFFYYASTYDFCVFLCVSQRGL</sequence>